<dbReference type="InterPro" id="IPR058982">
    <property type="entry name" value="Beta-barrel_AprE"/>
</dbReference>
<name>A0A2T0VPL9_9GAMM</name>
<gene>
    <name evidence="13" type="ORF">BCL64_104170</name>
</gene>
<sequence length="440" mass="48372">MSRDHDVAGVPSPPVDDRWTRRFGLLVLLLCLGGVGGWAVTADLTVAVIAPGQLVAASSNKAVKHPSGGVVDRLVVAEGDRVAEGEPLVVLETALLERRLEVAHTRHRLALAAEARLAAEQGGEARPSFPSTLVDAGDPEASRIMAVQLGLFHVRRLSQVKEREALTQQNNRLRERIAGLATQADIAARRLDNLREEVEALGSLYRDGLSDRQRLNELERELLEEQGRVEGYRLEQIRLASRITENARETARRREAFREEVGEALHVARRRVADAEERLARLQEQRRRAVITAPVSGSVVGLAVHAPGAVIEPGAMVLELVPESDPLVVEARVADHDIDRVAVGQPTEIRFTAYNRHRTRSIEGRVVRVSADSERDEASGRRFYRARVRLASQAAGAGLEAMPLRAGMPVEVRLQAGERTLAGYLLRPLEDMLSRALRAN</sequence>
<dbReference type="PANTHER" id="PTHR30386:SF17">
    <property type="entry name" value="ALKALINE PROTEASE SECRETION PROTEIN APRE"/>
    <property type="match status" value="1"/>
</dbReference>
<keyword evidence="5 9" id="KW-0997">Cell inner membrane</keyword>
<dbReference type="PANTHER" id="PTHR30386">
    <property type="entry name" value="MEMBRANE FUSION SUBUNIT OF EMRAB-TOLC MULTIDRUG EFFLUX PUMP"/>
    <property type="match status" value="1"/>
</dbReference>
<dbReference type="GO" id="GO:0005886">
    <property type="term" value="C:plasma membrane"/>
    <property type="evidence" value="ECO:0007669"/>
    <property type="project" value="UniProtKB-SubCell"/>
</dbReference>
<evidence type="ECO:0000256" key="5">
    <source>
        <dbReference type="ARBA" id="ARBA00022519"/>
    </source>
</evidence>
<dbReference type="Gene3D" id="2.40.30.170">
    <property type="match status" value="1"/>
</dbReference>
<dbReference type="EMBL" id="PVTM01000004">
    <property type="protein sequence ID" value="PRY72349.1"/>
    <property type="molecule type" value="Genomic_DNA"/>
</dbReference>
<dbReference type="NCBIfam" id="TIGR01843">
    <property type="entry name" value="type_I_hlyD"/>
    <property type="match status" value="1"/>
</dbReference>
<evidence type="ECO:0000256" key="9">
    <source>
        <dbReference type="RuleBase" id="RU365093"/>
    </source>
</evidence>
<accession>A0A2T0VPL9</accession>
<evidence type="ECO:0000313" key="13">
    <source>
        <dbReference type="EMBL" id="PRY72349.1"/>
    </source>
</evidence>
<comment type="caution">
    <text evidence="13">The sequence shown here is derived from an EMBL/GenBank/DDBJ whole genome shotgun (WGS) entry which is preliminary data.</text>
</comment>
<feature type="coiled-coil region" evidence="10">
    <location>
        <begin position="156"/>
        <end position="292"/>
    </location>
</feature>
<dbReference type="Pfam" id="PF25994">
    <property type="entry name" value="HH_AprE"/>
    <property type="match status" value="1"/>
</dbReference>
<dbReference type="PRINTS" id="PR01490">
    <property type="entry name" value="RTXTOXIND"/>
</dbReference>
<evidence type="ECO:0000256" key="3">
    <source>
        <dbReference type="ARBA" id="ARBA00022448"/>
    </source>
</evidence>
<organism evidence="13 14">
    <name type="scientific">Halomonas ventosae</name>
    <dbReference type="NCBI Taxonomy" id="229007"/>
    <lineage>
        <taxon>Bacteria</taxon>
        <taxon>Pseudomonadati</taxon>
        <taxon>Pseudomonadota</taxon>
        <taxon>Gammaproteobacteria</taxon>
        <taxon>Oceanospirillales</taxon>
        <taxon>Halomonadaceae</taxon>
        <taxon>Halomonas</taxon>
    </lineage>
</organism>
<dbReference type="Gene3D" id="2.40.50.100">
    <property type="match status" value="1"/>
</dbReference>
<evidence type="ECO:0000256" key="6">
    <source>
        <dbReference type="ARBA" id="ARBA00022692"/>
    </source>
</evidence>
<dbReference type="SUPFAM" id="SSF51230">
    <property type="entry name" value="Single hybrid motif"/>
    <property type="match status" value="1"/>
</dbReference>
<dbReference type="AlphaFoldDB" id="A0A2T0VPL9"/>
<evidence type="ECO:0000256" key="2">
    <source>
        <dbReference type="ARBA" id="ARBA00009477"/>
    </source>
</evidence>
<dbReference type="InterPro" id="IPR011053">
    <property type="entry name" value="Single_hybrid_motif"/>
</dbReference>
<dbReference type="RefSeq" id="WP_106230161.1">
    <property type="nucleotide sequence ID" value="NZ_PVTM01000004.1"/>
</dbReference>
<dbReference type="GO" id="GO:0015031">
    <property type="term" value="P:protein transport"/>
    <property type="evidence" value="ECO:0007669"/>
    <property type="project" value="InterPro"/>
</dbReference>
<protein>
    <recommendedName>
        <fullName evidence="9">Membrane fusion protein (MFP) family protein</fullName>
    </recommendedName>
</protein>
<reference evidence="13 14" key="1">
    <citation type="submission" date="2018-03" db="EMBL/GenBank/DDBJ databases">
        <title>Comparative analysis of microorganisms from saline springs in Andes Mountain Range, Colombia.</title>
        <authorList>
            <person name="Rubin E."/>
        </authorList>
    </citation>
    <scope>NUCLEOTIDE SEQUENCE [LARGE SCALE GENOMIC DNA]</scope>
    <source>
        <strain evidence="13 14">USBA 854</strain>
    </source>
</reference>
<dbReference type="InterPro" id="IPR010129">
    <property type="entry name" value="T1SS_HlyD"/>
</dbReference>
<keyword evidence="10" id="KW-0175">Coiled coil</keyword>
<dbReference type="Pfam" id="PF26002">
    <property type="entry name" value="Beta-barrel_AprE"/>
    <property type="match status" value="1"/>
</dbReference>
<feature type="domain" description="AprE-like long alpha-helical hairpin" evidence="11">
    <location>
        <begin position="99"/>
        <end position="284"/>
    </location>
</feature>
<evidence type="ECO:0000256" key="1">
    <source>
        <dbReference type="ARBA" id="ARBA00004377"/>
    </source>
</evidence>
<evidence type="ECO:0000313" key="14">
    <source>
        <dbReference type="Proteomes" id="UP000239896"/>
    </source>
</evidence>
<dbReference type="InterPro" id="IPR050739">
    <property type="entry name" value="MFP"/>
</dbReference>
<feature type="domain" description="AprE-like beta-barrel" evidence="12">
    <location>
        <begin position="327"/>
        <end position="416"/>
    </location>
</feature>
<keyword evidence="4 9" id="KW-1003">Cell membrane</keyword>
<dbReference type="InterPro" id="IPR058781">
    <property type="entry name" value="HH_AprE-like"/>
</dbReference>
<keyword evidence="7 9" id="KW-1133">Transmembrane helix</keyword>
<evidence type="ECO:0000256" key="4">
    <source>
        <dbReference type="ARBA" id="ARBA00022475"/>
    </source>
</evidence>
<evidence type="ECO:0000256" key="10">
    <source>
        <dbReference type="SAM" id="Coils"/>
    </source>
</evidence>
<evidence type="ECO:0000259" key="12">
    <source>
        <dbReference type="Pfam" id="PF26002"/>
    </source>
</evidence>
<keyword evidence="14" id="KW-1185">Reference proteome</keyword>
<evidence type="ECO:0000256" key="8">
    <source>
        <dbReference type="ARBA" id="ARBA00023136"/>
    </source>
</evidence>
<feature type="transmembrane region" description="Helical" evidence="9">
    <location>
        <begin position="23"/>
        <end position="41"/>
    </location>
</feature>
<keyword evidence="6 9" id="KW-0812">Transmembrane</keyword>
<keyword evidence="8 9" id="KW-0472">Membrane</keyword>
<evidence type="ECO:0000256" key="7">
    <source>
        <dbReference type="ARBA" id="ARBA00022989"/>
    </source>
</evidence>
<comment type="similarity">
    <text evidence="2 9">Belongs to the membrane fusion protein (MFP) (TC 8.A.1) family.</text>
</comment>
<proteinExistence type="inferred from homology"/>
<evidence type="ECO:0000259" key="11">
    <source>
        <dbReference type="Pfam" id="PF25994"/>
    </source>
</evidence>
<dbReference type="Proteomes" id="UP000239896">
    <property type="component" value="Unassembled WGS sequence"/>
</dbReference>
<keyword evidence="3 9" id="KW-0813">Transport</keyword>
<comment type="subcellular location">
    <subcellularLocation>
        <location evidence="1 9">Cell inner membrane</location>
        <topology evidence="1 9">Single-pass membrane protein</topology>
    </subcellularLocation>
</comment>